<protein>
    <recommendedName>
        <fullName evidence="7">Cytochrome P450</fullName>
    </recommendedName>
</protein>
<organism evidence="5 6">
    <name type="scientific">Mycolicibacterium celeriflavum</name>
    <name type="common">Mycobacterium celeriflavum</name>
    <dbReference type="NCBI Taxonomy" id="1249101"/>
    <lineage>
        <taxon>Bacteria</taxon>
        <taxon>Bacillati</taxon>
        <taxon>Actinomycetota</taxon>
        <taxon>Actinomycetes</taxon>
        <taxon>Mycobacteriales</taxon>
        <taxon>Mycobacteriaceae</taxon>
        <taxon>Mycolicibacterium</taxon>
    </lineage>
</organism>
<reference evidence="5 6" key="1">
    <citation type="journal article" date="2019" name="Emerg. Microbes Infect.">
        <title>Comprehensive subspecies identification of 175 nontuberculous mycobacteria species based on 7547 genomic profiles.</title>
        <authorList>
            <person name="Matsumoto Y."/>
            <person name="Kinjo T."/>
            <person name="Motooka D."/>
            <person name="Nabeya D."/>
            <person name="Jung N."/>
            <person name="Uechi K."/>
            <person name="Horii T."/>
            <person name="Iida T."/>
            <person name="Fujita J."/>
            <person name="Nakamura S."/>
        </authorList>
    </citation>
    <scope>NUCLEOTIDE SEQUENCE [LARGE SCALE GENOMIC DNA]</scope>
    <source>
        <strain evidence="5 6">JCM 18439</strain>
    </source>
</reference>
<evidence type="ECO:0000256" key="2">
    <source>
        <dbReference type="ARBA" id="ARBA00022723"/>
    </source>
</evidence>
<feature type="region of interest" description="Disordered" evidence="4">
    <location>
        <begin position="257"/>
        <end position="293"/>
    </location>
</feature>
<dbReference type="GO" id="GO:0016705">
    <property type="term" value="F:oxidoreductase activity, acting on paired donors, with incorporation or reduction of molecular oxygen"/>
    <property type="evidence" value="ECO:0007669"/>
    <property type="project" value="InterPro"/>
</dbReference>
<keyword evidence="3" id="KW-0408">Iron</keyword>
<sequence length="293" mass="32979">MAFARNLPAARSGQNGDLLAALCEARAEDGERFTDADIINHMIFLMMAAHDTSTITTAAVAYFLAKNPEWQDRLRAESDRLGDDLPDIEDLEGLTAMDLVIKESLRLVAPVPLVMRKTVTDTVIDGYYVPSGVLVAITPAVNHFAPTVSTEPDRFDPTRLEPPRREDQAHRFAWLPFGGGAHKRIGMHFGTLEVKAILHEMLREFTWSLDDGYRVRWDNTSLPVPCRRPTYYVVSPMISRSFHETFECLAEHIALTGRRRNRRSPPSGLGDPQQTPANRSRQTYANCRKGWSC</sequence>
<dbReference type="PRINTS" id="PR00465">
    <property type="entry name" value="EP450IV"/>
</dbReference>
<dbReference type="EMBL" id="AP022591">
    <property type="protein sequence ID" value="BBY45331.1"/>
    <property type="molecule type" value="Genomic_DNA"/>
</dbReference>
<keyword evidence="2" id="KW-0479">Metal-binding</keyword>
<dbReference type="PANTHER" id="PTHR24305">
    <property type="entry name" value="CYTOCHROME P450"/>
    <property type="match status" value="1"/>
</dbReference>
<dbReference type="InterPro" id="IPR036396">
    <property type="entry name" value="Cyt_P450_sf"/>
</dbReference>
<dbReference type="Proteomes" id="UP000466431">
    <property type="component" value="Chromosome"/>
</dbReference>
<evidence type="ECO:0008006" key="7">
    <source>
        <dbReference type="Google" id="ProtNLM"/>
    </source>
</evidence>
<dbReference type="GO" id="GO:0020037">
    <property type="term" value="F:heme binding"/>
    <property type="evidence" value="ECO:0007669"/>
    <property type="project" value="InterPro"/>
</dbReference>
<dbReference type="SUPFAM" id="SSF48264">
    <property type="entry name" value="Cytochrome P450"/>
    <property type="match status" value="1"/>
</dbReference>
<evidence type="ECO:0000313" key="5">
    <source>
        <dbReference type="EMBL" id="BBY45331.1"/>
    </source>
</evidence>
<evidence type="ECO:0000313" key="6">
    <source>
        <dbReference type="Proteomes" id="UP000466431"/>
    </source>
</evidence>
<dbReference type="InterPro" id="IPR050121">
    <property type="entry name" value="Cytochrome_P450_monoxygenase"/>
</dbReference>
<gene>
    <name evidence="5" type="ORF">MCEL_36260</name>
</gene>
<accession>A0A7I7RMI9</accession>
<evidence type="ECO:0000256" key="3">
    <source>
        <dbReference type="ARBA" id="ARBA00023004"/>
    </source>
</evidence>
<dbReference type="GO" id="GO:0004497">
    <property type="term" value="F:monooxygenase activity"/>
    <property type="evidence" value="ECO:0007669"/>
    <property type="project" value="InterPro"/>
</dbReference>
<evidence type="ECO:0000256" key="1">
    <source>
        <dbReference type="ARBA" id="ARBA00010617"/>
    </source>
</evidence>
<dbReference type="KEGG" id="mcee:MCEL_36260"/>
<name>A0A7I7RMI9_MYCCF</name>
<dbReference type="AlphaFoldDB" id="A0A7I7RMI9"/>
<dbReference type="PANTHER" id="PTHR24305:SF166">
    <property type="entry name" value="CYTOCHROME P450 12A4, MITOCHONDRIAL-RELATED"/>
    <property type="match status" value="1"/>
</dbReference>
<dbReference type="Pfam" id="PF00067">
    <property type="entry name" value="p450"/>
    <property type="match status" value="1"/>
</dbReference>
<comment type="similarity">
    <text evidence="1">Belongs to the cytochrome P450 family.</text>
</comment>
<dbReference type="GO" id="GO:0005506">
    <property type="term" value="F:iron ion binding"/>
    <property type="evidence" value="ECO:0007669"/>
    <property type="project" value="InterPro"/>
</dbReference>
<keyword evidence="6" id="KW-1185">Reference proteome</keyword>
<dbReference type="Gene3D" id="1.10.630.10">
    <property type="entry name" value="Cytochrome P450"/>
    <property type="match status" value="1"/>
</dbReference>
<proteinExistence type="inferred from homology"/>
<evidence type="ECO:0000256" key="4">
    <source>
        <dbReference type="SAM" id="MobiDB-lite"/>
    </source>
</evidence>
<dbReference type="InterPro" id="IPR001128">
    <property type="entry name" value="Cyt_P450"/>
</dbReference>
<feature type="compositionally biased region" description="Polar residues" evidence="4">
    <location>
        <begin position="272"/>
        <end position="285"/>
    </location>
</feature>
<dbReference type="InterPro" id="IPR002403">
    <property type="entry name" value="Cyt_P450_E_grp-IV"/>
</dbReference>